<comment type="caution">
    <text evidence="11">The sequence shown here is derived from an EMBL/GenBank/DDBJ whole genome shotgun (WGS) entry which is preliminary data.</text>
</comment>
<evidence type="ECO:0000256" key="9">
    <source>
        <dbReference type="SAM" id="MobiDB-lite"/>
    </source>
</evidence>
<evidence type="ECO:0000256" key="5">
    <source>
        <dbReference type="ARBA" id="ARBA00022777"/>
    </source>
</evidence>
<dbReference type="EMBL" id="MU007027">
    <property type="protein sequence ID" value="KAF2432195.1"/>
    <property type="molecule type" value="Genomic_DNA"/>
</dbReference>
<proteinExistence type="predicted"/>
<dbReference type="SMART" id="SM00220">
    <property type="entry name" value="S_TKc"/>
    <property type="match status" value="1"/>
</dbReference>
<accession>A0A9P4NV17</accession>
<evidence type="ECO:0000259" key="10">
    <source>
        <dbReference type="PROSITE" id="PS50011"/>
    </source>
</evidence>
<dbReference type="SUPFAM" id="SSF56112">
    <property type="entry name" value="Protein kinase-like (PK-like)"/>
    <property type="match status" value="1"/>
</dbReference>
<evidence type="ECO:0000256" key="8">
    <source>
        <dbReference type="ARBA" id="ARBA00048679"/>
    </source>
</evidence>
<dbReference type="Gene3D" id="1.10.510.10">
    <property type="entry name" value="Transferase(Phosphotransferase) domain 1"/>
    <property type="match status" value="1"/>
</dbReference>
<evidence type="ECO:0000256" key="7">
    <source>
        <dbReference type="ARBA" id="ARBA00047899"/>
    </source>
</evidence>
<dbReference type="GO" id="GO:0004674">
    <property type="term" value="F:protein serine/threonine kinase activity"/>
    <property type="evidence" value="ECO:0007669"/>
    <property type="project" value="UniProtKB-KW"/>
</dbReference>
<evidence type="ECO:0000313" key="11">
    <source>
        <dbReference type="EMBL" id="KAF2432195.1"/>
    </source>
</evidence>
<feature type="compositionally biased region" description="Pro residues" evidence="9">
    <location>
        <begin position="489"/>
        <end position="523"/>
    </location>
</feature>
<dbReference type="EC" id="2.7.11.1" evidence="1"/>
<evidence type="ECO:0000256" key="6">
    <source>
        <dbReference type="ARBA" id="ARBA00022840"/>
    </source>
</evidence>
<comment type="catalytic activity">
    <reaction evidence="7">
        <text>L-threonyl-[protein] + ATP = O-phospho-L-threonyl-[protein] + ADP + H(+)</text>
        <dbReference type="Rhea" id="RHEA:46608"/>
        <dbReference type="Rhea" id="RHEA-COMP:11060"/>
        <dbReference type="Rhea" id="RHEA-COMP:11605"/>
        <dbReference type="ChEBI" id="CHEBI:15378"/>
        <dbReference type="ChEBI" id="CHEBI:30013"/>
        <dbReference type="ChEBI" id="CHEBI:30616"/>
        <dbReference type="ChEBI" id="CHEBI:61977"/>
        <dbReference type="ChEBI" id="CHEBI:456216"/>
        <dbReference type="EC" id="2.7.11.1"/>
    </reaction>
</comment>
<name>A0A9P4NV17_9PEZI</name>
<evidence type="ECO:0000256" key="3">
    <source>
        <dbReference type="ARBA" id="ARBA00022679"/>
    </source>
</evidence>
<evidence type="ECO:0000256" key="4">
    <source>
        <dbReference type="ARBA" id="ARBA00022741"/>
    </source>
</evidence>
<keyword evidence="3" id="KW-0808">Transferase</keyword>
<dbReference type="GO" id="GO:0005524">
    <property type="term" value="F:ATP binding"/>
    <property type="evidence" value="ECO:0007669"/>
    <property type="project" value="UniProtKB-KW"/>
</dbReference>
<dbReference type="PROSITE" id="PS50011">
    <property type="entry name" value="PROTEIN_KINASE_DOM"/>
    <property type="match status" value="1"/>
</dbReference>
<dbReference type="InterPro" id="IPR050660">
    <property type="entry name" value="NEK_Ser/Thr_kinase"/>
</dbReference>
<dbReference type="InterPro" id="IPR000719">
    <property type="entry name" value="Prot_kinase_dom"/>
</dbReference>
<feature type="region of interest" description="Disordered" evidence="9">
    <location>
        <begin position="466"/>
        <end position="552"/>
    </location>
</feature>
<dbReference type="InterPro" id="IPR011009">
    <property type="entry name" value="Kinase-like_dom_sf"/>
</dbReference>
<organism evidence="11 12">
    <name type="scientific">Tothia fuscella</name>
    <dbReference type="NCBI Taxonomy" id="1048955"/>
    <lineage>
        <taxon>Eukaryota</taxon>
        <taxon>Fungi</taxon>
        <taxon>Dikarya</taxon>
        <taxon>Ascomycota</taxon>
        <taxon>Pezizomycotina</taxon>
        <taxon>Dothideomycetes</taxon>
        <taxon>Pleosporomycetidae</taxon>
        <taxon>Venturiales</taxon>
        <taxon>Cylindrosympodiaceae</taxon>
        <taxon>Tothia</taxon>
    </lineage>
</organism>
<feature type="compositionally biased region" description="Pro residues" evidence="9">
    <location>
        <begin position="468"/>
        <end position="479"/>
    </location>
</feature>
<keyword evidence="12" id="KW-1185">Reference proteome</keyword>
<evidence type="ECO:0000256" key="1">
    <source>
        <dbReference type="ARBA" id="ARBA00012513"/>
    </source>
</evidence>
<comment type="catalytic activity">
    <reaction evidence="8">
        <text>L-seryl-[protein] + ATP = O-phospho-L-seryl-[protein] + ADP + H(+)</text>
        <dbReference type="Rhea" id="RHEA:17989"/>
        <dbReference type="Rhea" id="RHEA-COMP:9863"/>
        <dbReference type="Rhea" id="RHEA-COMP:11604"/>
        <dbReference type="ChEBI" id="CHEBI:15378"/>
        <dbReference type="ChEBI" id="CHEBI:29999"/>
        <dbReference type="ChEBI" id="CHEBI:30616"/>
        <dbReference type="ChEBI" id="CHEBI:83421"/>
        <dbReference type="ChEBI" id="CHEBI:456216"/>
        <dbReference type="EC" id="2.7.11.1"/>
    </reaction>
</comment>
<evidence type="ECO:0000256" key="2">
    <source>
        <dbReference type="ARBA" id="ARBA00022527"/>
    </source>
</evidence>
<protein>
    <recommendedName>
        <fullName evidence="1">non-specific serine/threonine protein kinase</fullName>
        <ecNumber evidence="1">2.7.11.1</ecNumber>
    </recommendedName>
</protein>
<dbReference type="Pfam" id="PF00069">
    <property type="entry name" value="Pkinase"/>
    <property type="match status" value="1"/>
</dbReference>
<gene>
    <name evidence="11" type="ORF">EJ08DRAFT_137653</name>
</gene>
<evidence type="ECO:0000313" key="12">
    <source>
        <dbReference type="Proteomes" id="UP000800235"/>
    </source>
</evidence>
<keyword evidence="6" id="KW-0067">ATP-binding</keyword>
<sequence length="571" mass="64320">MVVKQQNLTKYWNTLTYWSTTDKNPRVPIEVSVHRRLSGLPKPHRTNILHFRGYDLVERHRLLKILMDYAPHGTLFQVINRYRAQISDSNVNDPNVSVPEPFIWYVARSLLSAIESMAEGGGKKGWNPIFHEDFKDENVALVDPLDEYAENFVWPSVQLIDFGLSRELGSGWTNPDDLLDSGTPCLMAPEQRGGTANRARKVKLSSGTDVFGLGIIIWQLGMVNHGWYYPYIDNGPQIMEKGKKRWVYLWESGFVSGQIKWQHDKYSKELTRLMTRCLSYRPEDRPKLADLREEIDATLEKLATKETYIPPDMKEHLNETTFKAGDNAATMGKQFMEDVKKVEDKEEAAKRKKIQEAQQLARVSPKPRQYTQQLKFNQEGYDYVPKVYPGGYQENLRPDFKFPGANGFGYNQGPVNGLPGIGPVLYGANPQACLSNPQTYLPNPQAYLPYQPGCIPKQPMGQPIGQMRPPPILPPPIFPPVQQTLPPAGHLPPAPVKPAAQPLPGPVGPAQPQPGTSVPPPATDPQHRKRKRECDDVKTTCTGNTGKGERCKKTSWRASTDVCYCCAAHRP</sequence>
<dbReference type="Proteomes" id="UP000800235">
    <property type="component" value="Unassembled WGS sequence"/>
</dbReference>
<keyword evidence="2" id="KW-0723">Serine/threonine-protein kinase</keyword>
<feature type="domain" description="Protein kinase" evidence="10">
    <location>
        <begin position="1"/>
        <end position="299"/>
    </location>
</feature>
<dbReference type="AlphaFoldDB" id="A0A9P4NV17"/>
<keyword evidence="4" id="KW-0547">Nucleotide-binding</keyword>
<dbReference type="PANTHER" id="PTHR43671">
    <property type="entry name" value="SERINE/THREONINE-PROTEIN KINASE NEK"/>
    <property type="match status" value="1"/>
</dbReference>
<reference evidence="11" key="1">
    <citation type="journal article" date="2020" name="Stud. Mycol.">
        <title>101 Dothideomycetes genomes: a test case for predicting lifestyles and emergence of pathogens.</title>
        <authorList>
            <person name="Haridas S."/>
            <person name="Albert R."/>
            <person name="Binder M."/>
            <person name="Bloem J."/>
            <person name="Labutti K."/>
            <person name="Salamov A."/>
            <person name="Andreopoulos B."/>
            <person name="Baker S."/>
            <person name="Barry K."/>
            <person name="Bills G."/>
            <person name="Bluhm B."/>
            <person name="Cannon C."/>
            <person name="Castanera R."/>
            <person name="Culley D."/>
            <person name="Daum C."/>
            <person name="Ezra D."/>
            <person name="Gonzalez J."/>
            <person name="Henrissat B."/>
            <person name="Kuo A."/>
            <person name="Liang C."/>
            <person name="Lipzen A."/>
            <person name="Lutzoni F."/>
            <person name="Magnuson J."/>
            <person name="Mondo S."/>
            <person name="Nolan M."/>
            <person name="Ohm R."/>
            <person name="Pangilinan J."/>
            <person name="Park H.-J."/>
            <person name="Ramirez L."/>
            <person name="Alfaro M."/>
            <person name="Sun H."/>
            <person name="Tritt A."/>
            <person name="Yoshinaga Y."/>
            <person name="Zwiers L.-H."/>
            <person name="Turgeon B."/>
            <person name="Goodwin S."/>
            <person name="Spatafora J."/>
            <person name="Crous P."/>
            <person name="Grigoriev I."/>
        </authorList>
    </citation>
    <scope>NUCLEOTIDE SEQUENCE</scope>
    <source>
        <strain evidence="11">CBS 130266</strain>
    </source>
</reference>
<dbReference type="OrthoDB" id="310217at2759"/>
<dbReference type="PANTHER" id="PTHR43671:SF98">
    <property type="entry name" value="SERINE_THREONINE-PROTEIN KINASE NEK11"/>
    <property type="match status" value="1"/>
</dbReference>
<dbReference type="CDD" id="cd00180">
    <property type="entry name" value="PKc"/>
    <property type="match status" value="1"/>
</dbReference>
<keyword evidence="5 11" id="KW-0418">Kinase</keyword>